<evidence type="ECO:0000256" key="6">
    <source>
        <dbReference type="RuleBase" id="RU000356"/>
    </source>
</evidence>
<keyword evidence="3 6" id="KW-0561">Oxygen transport</keyword>
<dbReference type="InterPro" id="IPR009050">
    <property type="entry name" value="Globin-like_sf"/>
</dbReference>
<dbReference type="GO" id="GO:0020037">
    <property type="term" value="F:heme binding"/>
    <property type="evidence" value="ECO:0007669"/>
    <property type="project" value="InterPro"/>
</dbReference>
<dbReference type="Proteomes" id="UP001168990">
    <property type="component" value="Unassembled WGS sequence"/>
</dbReference>
<dbReference type="PROSITE" id="PS01033">
    <property type="entry name" value="GLOBIN"/>
    <property type="match status" value="1"/>
</dbReference>
<evidence type="ECO:0000256" key="1">
    <source>
        <dbReference type="ARBA" id="ARBA00022448"/>
    </source>
</evidence>
<keyword evidence="9" id="KW-1185">Reference proteome</keyword>
<dbReference type="PANTHER" id="PTHR46458:SF1">
    <property type="entry name" value="GEO09476P1"/>
    <property type="match status" value="1"/>
</dbReference>
<keyword evidence="5" id="KW-0408">Iron</keyword>
<dbReference type="PANTHER" id="PTHR46458">
    <property type="entry name" value="BLR2807 PROTEIN"/>
    <property type="match status" value="1"/>
</dbReference>
<dbReference type="Gene3D" id="1.10.490.10">
    <property type="entry name" value="Globins"/>
    <property type="match status" value="1"/>
</dbReference>
<proteinExistence type="inferred from homology"/>
<evidence type="ECO:0000256" key="2">
    <source>
        <dbReference type="ARBA" id="ARBA00022617"/>
    </source>
</evidence>
<evidence type="ECO:0000256" key="5">
    <source>
        <dbReference type="ARBA" id="ARBA00023004"/>
    </source>
</evidence>
<keyword evidence="1 6" id="KW-0813">Transport</keyword>
<dbReference type="GO" id="GO:0005344">
    <property type="term" value="F:oxygen carrier activity"/>
    <property type="evidence" value="ECO:0007669"/>
    <property type="project" value="UniProtKB-KW"/>
</dbReference>
<dbReference type="EMBL" id="JAQQBS010000002">
    <property type="protein sequence ID" value="KAK0173056.1"/>
    <property type="molecule type" value="Genomic_DNA"/>
</dbReference>
<evidence type="ECO:0000313" key="9">
    <source>
        <dbReference type="Proteomes" id="UP001168990"/>
    </source>
</evidence>
<feature type="domain" description="Globin" evidence="7">
    <location>
        <begin position="23"/>
        <end position="176"/>
    </location>
</feature>
<dbReference type="GO" id="GO:0019825">
    <property type="term" value="F:oxygen binding"/>
    <property type="evidence" value="ECO:0007669"/>
    <property type="project" value="InterPro"/>
</dbReference>
<reference evidence="8" key="1">
    <citation type="journal article" date="2023" name="bioRxiv">
        <title>Scaffold-level genome assemblies of two parasitoid biocontrol wasps reveal the parthenogenesis mechanism and an associated novel virus.</title>
        <authorList>
            <person name="Inwood S."/>
            <person name="Skelly J."/>
            <person name="Guhlin J."/>
            <person name="Harrop T."/>
            <person name="Goldson S."/>
            <person name="Dearden P."/>
        </authorList>
    </citation>
    <scope>NUCLEOTIDE SEQUENCE</scope>
    <source>
        <strain evidence="8">Irish</strain>
        <tissue evidence="8">Whole body</tissue>
    </source>
</reference>
<dbReference type="CDD" id="cd01040">
    <property type="entry name" value="Mb-like"/>
    <property type="match status" value="1"/>
</dbReference>
<evidence type="ECO:0000313" key="8">
    <source>
        <dbReference type="EMBL" id="KAK0173056.1"/>
    </source>
</evidence>
<dbReference type="Pfam" id="PF00042">
    <property type="entry name" value="Globin"/>
    <property type="match status" value="1"/>
</dbReference>
<comment type="caution">
    <text evidence="8">The sequence shown here is derived from an EMBL/GenBank/DDBJ whole genome shotgun (WGS) entry which is preliminary data.</text>
</comment>
<gene>
    <name evidence="8" type="ORF">PV328_006310</name>
</gene>
<reference evidence="8" key="2">
    <citation type="submission" date="2023-03" db="EMBL/GenBank/DDBJ databases">
        <authorList>
            <person name="Inwood S.N."/>
            <person name="Skelly J.G."/>
            <person name="Guhlin J."/>
            <person name="Harrop T.W.R."/>
            <person name="Goldson S.G."/>
            <person name="Dearden P.K."/>
        </authorList>
    </citation>
    <scope>NUCLEOTIDE SEQUENCE</scope>
    <source>
        <strain evidence="8">Irish</strain>
        <tissue evidence="8">Whole body</tissue>
    </source>
</reference>
<accession>A0AA39FP96</accession>
<evidence type="ECO:0000256" key="3">
    <source>
        <dbReference type="ARBA" id="ARBA00022621"/>
    </source>
</evidence>
<dbReference type="GO" id="GO:0046872">
    <property type="term" value="F:metal ion binding"/>
    <property type="evidence" value="ECO:0007669"/>
    <property type="project" value="UniProtKB-KW"/>
</dbReference>
<protein>
    <recommendedName>
        <fullName evidence="7">Globin domain-containing protein</fullName>
    </recommendedName>
</protein>
<dbReference type="InterPro" id="IPR000971">
    <property type="entry name" value="Globin"/>
</dbReference>
<organism evidence="8 9">
    <name type="scientific">Microctonus aethiopoides</name>
    <dbReference type="NCBI Taxonomy" id="144406"/>
    <lineage>
        <taxon>Eukaryota</taxon>
        <taxon>Metazoa</taxon>
        <taxon>Ecdysozoa</taxon>
        <taxon>Arthropoda</taxon>
        <taxon>Hexapoda</taxon>
        <taxon>Insecta</taxon>
        <taxon>Pterygota</taxon>
        <taxon>Neoptera</taxon>
        <taxon>Endopterygota</taxon>
        <taxon>Hymenoptera</taxon>
        <taxon>Apocrita</taxon>
        <taxon>Ichneumonoidea</taxon>
        <taxon>Braconidae</taxon>
        <taxon>Euphorinae</taxon>
        <taxon>Microctonus</taxon>
    </lineage>
</organism>
<dbReference type="InterPro" id="IPR050532">
    <property type="entry name" value="Globin-like_OT"/>
</dbReference>
<evidence type="ECO:0000259" key="7">
    <source>
        <dbReference type="PROSITE" id="PS01033"/>
    </source>
</evidence>
<dbReference type="AlphaFoldDB" id="A0AA39FP96"/>
<dbReference type="InterPro" id="IPR044399">
    <property type="entry name" value="Mb-like_M"/>
</dbReference>
<comment type="similarity">
    <text evidence="6">Belongs to the globin family.</text>
</comment>
<dbReference type="SUPFAM" id="SSF46458">
    <property type="entry name" value="Globin-like"/>
    <property type="match status" value="1"/>
</dbReference>
<name>A0AA39FP96_9HYME</name>
<keyword evidence="4" id="KW-0479">Metal-binding</keyword>
<sequence length="195" mass="22532">MGGVVSYLFFNNSRENIVDPKTGLTLKQMKLMKQTWDEFARPNFIGIGVNAMLRLFAAHPEIKNIFPDFKDIPQCELTNNKKFHAHCQMIMSTVNNAVDAFLANDIELFTAILIMTGERHAKRAMGKLNSRYFEYVKHPLLDALRQYMKSKWTDQVSGLWTNAVTMMIDVIISSIDDYNNKFKCHDENQEQQTSQ</sequence>
<keyword evidence="2 6" id="KW-0349">Heme</keyword>
<evidence type="ECO:0000256" key="4">
    <source>
        <dbReference type="ARBA" id="ARBA00022723"/>
    </source>
</evidence>
<dbReference type="InterPro" id="IPR012292">
    <property type="entry name" value="Globin/Proto"/>
</dbReference>